<feature type="non-terminal residue" evidence="1">
    <location>
        <position position="1"/>
    </location>
</feature>
<name>A0A367ITN8_RHIST</name>
<comment type="caution">
    <text evidence="1">The sequence shown here is derived from an EMBL/GenBank/DDBJ whole genome shotgun (WGS) entry which is preliminary data.</text>
</comment>
<dbReference type="AlphaFoldDB" id="A0A367ITN8"/>
<keyword evidence="2" id="KW-1185">Reference proteome</keyword>
<dbReference type="EMBL" id="PJQM01005794">
    <property type="protein sequence ID" value="RCH80841.1"/>
    <property type="molecule type" value="Genomic_DNA"/>
</dbReference>
<dbReference type="OrthoDB" id="2263081at2759"/>
<evidence type="ECO:0000313" key="2">
    <source>
        <dbReference type="Proteomes" id="UP000253551"/>
    </source>
</evidence>
<reference evidence="1 2" key="1">
    <citation type="journal article" date="2018" name="G3 (Bethesda)">
        <title>Phylogenetic and Phylogenomic Definition of Rhizopus Species.</title>
        <authorList>
            <person name="Gryganskyi A.P."/>
            <person name="Golan J."/>
            <person name="Dolatabadi S."/>
            <person name="Mondo S."/>
            <person name="Robb S."/>
            <person name="Idnurm A."/>
            <person name="Muszewska A."/>
            <person name="Steczkiewicz K."/>
            <person name="Masonjones S."/>
            <person name="Liao H.L."/>
            <person name="Gajdeczka M.T."/>
            <person name="Anike F."/>
            <person name="Vuek A."/>
            <person name="Anishchenko I.M."/>
            <person name="Voigt K."/>
            <person name="de Hoog G.S."/>
            <person name="Smith M.E."/>
            <person name="Heitman J."/>
            <person name="Vilgalys R."/>
            <person name="Stajich J.E."/>
        </authorList>
    </citation>
    <scope>NUCLEOTIDE SEQUENCE [LARGE SCALE GENOMIC DNA]</scope>
    <source>
        <strain evidence="1 2">LSU 92-RS-03</strain>
    </source>
</reference>
<proteinExistence type="predicted"/>
<evidence type="ECO:0000313" key="1">
    <source>
        <dbReference type="EMBL" id="RCH80841.1"/>
    </source>
</evidence>
<accession>A0A367ITN8</accession>
<sequence length="77" mass="9179">IDGFDEKKKKSPDFMLGIEDRKREVYYFYIEVKRPNIRSIYQEEEDSVKLLKQMKSSIDNQVKLGMKISKSLDLLCE</sequence>
<feature type="non-terminal residue" evidence="1">
    <location>
        <position position="77"/>
    </location>
</feature>
<dbReference type="Proteomes" id="UP000253551">
    <property type="component" value="Unassembled WGS sequence"/>
</dbReference>
<gene>
    <name evidence="1" type="ORF">CU098_005693</name>
</gene>
<organism evidence="1 2">
    <name type="scientific">Rhizopus stolonifer</name>
    <name type="common">Rhizopus nigricans</name>
    <dbReference type="NCBI Taxonomy" id="4846"/>
    <lineage>
        <taxon>Eukaryota</taxon>
        <taxon>Fungi</taxon>
        <taxon>Fungi incertae sedis</taxon>
        <taxon>Mucoromycota</taxon>
        <taxon>Mucoromycotina</taxon>
        <taxon>Mucoromycetes</taxon>
        <taxon>Mucorales</taxon>
        <taxon>Mucorineae</taxon>
        <taxon>Rhizopodaceae</taxon>
        <taxon>Rhizopus</taxon>
    </lineage>
</organism>
<protein>
    <submittedName>
        <fullName evidence="1">Uncharacterized protein</fullName>
    </submittedName>
</protein>